<dbReference type="Proteomes" id="UP000727456">
    <property type="component" value="Unassembled WGS sequence"/>
</dbReference>
<reference evidence="7 8" key="1">
    <citation type="submission" date="2020-03" db="EMBL/GenBank/DDBJ databases">
        <title>Genomic Encyclopedia of Type Strains, Phase III (KMG-III): the genomes of soil and plant-associated and newly described type strains.</title>
        <authorList>
            <person name="Whitman W."/>
        </authorList>
    </citation>
    <scope>NUCLEOTIDE SEQUENCE [LARGE SCALE GENOMIC DNA]</scope>
    <source>
        <strain evidence="7 8">CECT 8804</strain>
    </source>
</reference>
<keyword evidence="5" id="KW-0411">Iron-sulfur</keyword>
<dbReference type="EMBL" id="JAAOZC010000015">
    <property type="protein sequence ID" value="NIJ09638.1"/>
    <property type="molecule type" value="Genomic_DNA"/>
</dbReference>
<organism evidence="7 8">
    <name type="scientific">Sphingomonas vulcanisoli</name>
    <dbReference type="NCBI Taxonomy" id="1658060"/>
    <lineage>
        <taxon>Bacteria</taxon>
        <taxon>Pseudomonadati</taxon>
        <taxon>Pseudomonadota</taxon>
        <taxon>Alphaproteobacteria</taxon>
        <taxon>Sphingomonadales</taxon>
        <taxon>Sphingomonadaceae</taxon>
        <taxon>Sphingomonas</taxon>
    </lineage>
</organism>
<gene>
    <name evidence="7" type="ORF">FHS31_003275</name>
</gene>
<keyword evidence="1" id="KW-0001">2Fe-2S</keyword>
<evidence type="ECO:0000313" key="7">
    <source>
        <dbReference type="EMBL" id="NIJ09638.1"/>
    </source>
</evidence>
<keyword evidence="8" id="KW-1185">Reference proteome</keyword>
<dbReference type="Gene3D" id="3.90.380.10">
    <property type="entry name" value="Naphthalene 1,2-dioxygenase Alpha Subunit, Chain A, domain 1"/>
    <property type="match status" value="1"/>
</dbReference>
<dbReference type="PANTHER" id="PTHR21266:SF59">
    <property type="entry name" value="BLR4922 PROTEIN"/>
    <property type="match status" value="1"/>
</dbReference>
<evidence type="ECO:0000256" key="2">
    <source>
        <dbReference type="ARBA" id="ARBA00022723"/>
    </source>
</evidence>
<dbReference type="Gene3D" id="2.102.10.10">
    <property type="entry name" value="Rieske [2Fe-2S] iron-sulphur domain"/>
    <property type="match status" value="1"/>
</dbReference>
<protein>
    <submittedName>
        <fullName evidence="7">Phenylpropionate dioxygenase-like ring-hydroxylating dioxygenase large terminal subunit</fullName>
    </submittedName>
</protein>
<name>A0ABX0TVR5_9SPHN</name>
<comment type="caution">
    <text evidence="7">The sequence shown here is derived from an EMBL/GenBank/DDBJ whole genome shotgun (WGS) entry which is preliminary data.</text>
</comment>
<dbReference type="SUPFAM" id="SSF55961">
    <property type="entry name" value="Bet v1-like"/>
    <property type="match status" value="1"/>
</dbReference>
<evidence type="ECO:0000259" key="6">
    <source>
        <dbReference type="PROSITE" id="PS51296"/>
    </source>
</evidence>
<feature type="domain" description="Rieske" evidence="6">
    <location>
        <begin position="26"/>
        <end position="131"/>
    </location>
</feature>
<dbReference type="InterPro" id="IPR045623">
    <property type="entry name" value="LigXa_C"/>
</dbReference>
<keyword evidence="3" id="KW-0560">Oxidoreductase</keyword>
<evidence type="ECO:0000256" key="3">
    <source>
        <dbReference type="ARBA" id="ARBA00023002"/>
    </source>
</evidence>
<dbReference type="InterPro" id="IPR036922">
    <property type="entry name" value="Rieske_2Fe-2S_sf"/>
</dbReference>
<dbReference type="InterPro" id="IPR050584">
    <property type="entry name" value="Cholesterol_7-desaturase"/>
</dbReference>
<keyword evidence="4" id="KW-0408">Iron</keyword>
<sequence>MAASDIDTLIKVDRSNPAMDMMRQYWIPAGKSSELEAGGAPVRVLLMGEHLLAFREPNGKVGIIDHVCPHRGASLFYGRNEDGGMRCAYHGWKVSGEGNVVEIPNLAAGRACPKIRTAAYRVEEGNGIFWVYMGDREVPPPLPIFAYHDIDAVFMIRECNWLQALEGDIDTSHVGFLHMGGMKLDDLPDGHPSRIRLIERAPEFEVKNMPWGLMSGAYRDCGDEGKFWGLCQYLYPFWTITANDLPLCPPWFARAWVPMDETHTMVITIVDSRLPFGTGIFNRDGEMIPGTSFDWGTPIPNGTGWYDRWRIEENQHNDYMMDRKLQHISNLVGVECIVPQDQAITESQGPVQDRSKEHLIASDEMIVRTRRLLLSTSKDWAEKGIVPPGVDNPETFYGARGGRMPAGKKDDFLETFAAESERTATFKSAYDQSTPVGEPVTQDV</sequence>
<dbReference type="Pfam" id="PF19301">
    <property type="entry name" value="LigXa_C"/>
    <property type="match status" value="1"/>
</dbReference>
<dbReference type="RefSeq" id="WP_167075455.1">
    <property type="nucleotide sequence ID" value="NZ_JAAOZC010000015.1"/>
</dbReference>
<dbReference type="SUPFAM" id="SSF50022">
    <property type="entry name" value="ISP domain"/>
    <property type="match status" value="1"/>
</dbReference>
<evidence type="ECO:0000313" key="8">
    <source>
        <dbReference type="Proteomes" id="UP000727456"/>
    </source>
</evidence>
<dbReference type="Pfam" id="PF00355">
    <property type="entry name" value="Rieske"/>
    <property type="match status" value="1"/>
</dbReference>
<dbReference type="InterPro" id="IPR017941">
    <property type="entry name" value="Rieske_2Fe-2S"/>
</dbReference>
<proteinExistence type="predicted"/>
<dbReference type="PROSITE" id="PS51296">
    <property type="entry name" value="RIESKE"/>
    <property type="match status" value="1"/>
</dbReference>
<dbReference type="PANTHER" id="PTHR21266">
    <property type="entry name" value="IRON-SULFUR DOMAIN CONTAINING PROTEIN"/>
    <property type="match status" value="1"/>
</dbReference>
<accession>A0ABX0TVR5</accession>
<evidence type="ECO:0000256" key="5">
    <source>
        <dbReference type="ARBA" id="ARBA00023014"/>
    </source>
</evidence>
<evidence type="ECO:0000256" key="4">
    <source>
        <dbReference type="ARBA" id="ARBA00023004"/>
    </source>
</evidence>
<evidence type="ECO:0000256" key="1">
    <source>
        <dbReference type="ARBA" id="ARBA00022714"/>
    </source>
</evidence>
<keyword evidence="2" id="KW-0479">Metal-binding</keyword>